<reference evidence="2" key="2">
    <citation type="submission" date="2007-01" db="EMBL/GenBank/DDBJ databases">
        <authorList>
            <person name="Copeland A."/>
            <person name="Lucas S."/>
            <person name="Lapidus A."/>
            <person name="Barry K."/>
            <person name="Detter J.C."/>
            <person name="Glavina del Rio T."/>
            <person name="Hammon N."/>
            <person name="Dalin E."/>
            <person name="Tice H."/>
            <person name="Pitluck S."/>
            <person name="Chain P."/>
            <person name="Malfatti S."/>
            <person name="Shin M."/>
            <person name="Vergez L."/>
            <person name="Schmutz J."/>
            <person name="Larimer F."/>
            <person name="Land M."/>
            <person name="Hauser L."/>
            <person name="Richardson P."/>
        </authorList>
    </citation>
    <scope>NUCLEOTIDE SEQUENCE</scope>
    <source>
        <strain evidence="2">PM1</strain>
        <plasmid evidence="3">RPME01</plasmid>
    </source>
</reference>
<reference evidence="2 4" key="1">
    <citation type="journal article" date="2007" name="J. Bacteriol.">
        <title>Whole-genome analysis of the methyl tert-butyl ether-degrading beta-proteobacterium Methylibium petroleiphilum PM1.</title>
        <authorList>
            <person name="Kane S.R."/>
            <person name="Chakicherla A.Y."/>
            <person name="Chain P.S.G."/>
            <person name="Schmidt R."/>
            <person name="Shin M.W."/>
            <person name="Legler T.C."/>
            <person name="Scow K.M."/>
            <person name="Larimer F.W."/>
            <person name="Lucas S.M."/>
            <person name="Richardson P.M."/>
            <person name="Hristova K.R."/>
        </authorList>
    </citation>
    <scope>NUCLEOTIDE SEQUENCE [LARGE SCALE GENOMIC DNA]</scope>
    <source>
        <strain evidence="4">ATCC BAA-1232 / LMG 22953 / PM1</strain>
        <strain evidence="2">PM1</strain>
        <plasmid evidence="3">PM1</plasmid>
        <plasmid evidence="3 4">RPME01</plasmid>
    </source>
</reference>
<gene>
    <name evidence="2" type="ordered locus">Mpe_A1197</name>
    <name evidence="3" type="ordered locus">Mpe_B0194</name>
</gene>
<evidence type="ECO:0000313" key="3">
    <source>
        <dbReference type="EMBL" id="ABM96970.1"/>
    </source>
</evidence>
<dbReference type="EMBL" id="CP000555">
    <property type="protein sequence ID" value="ABM94160.1"/>
    <property type="molecule type" value="Genomic_DNA"/>
</dbReference>
<dbReference type="Proteomes" id="UP000000366">
    <property type="component" value="Chromosome"/>
</dbReference>
<evidence type="ECO:0000313" key="2">
    <source>
        <dbReference type="EMBL" id="ABM94160.1"/>
    </source>
</evidence>
<dbReference type="KEGG" id="mpt:Mpe_A1197"/>
<dbReference type="AlphaFoldDB" id="A2SF21"/>
<keyword evidence="3" id="KW-0614">Plasmid</keyword>
<evidence type="ECO:0000313" key="4">
    <source>
        <dbReference type="Proteomes" id="UP000000366"/>
    </source>
</evidence>
<dbReference type="KEGG" id="mpt:Mpe_B0194"/>
<dbReference type="STRING" id="420662.Mpe_A1197"/>
<sequence>MTTNVDAYIAIQRRALLDCLKRFVRTPAYERLLSGLQVFVSDDLEPWLVDWLVRLGWLTLPIYALPGAGRLRHSHDGALLLPAPARPAHRVPRKQERPRGARWLTSLRKRKAAICRTILRRVALGSLEDRLWDQMQPVRREFGSPNFERLMEEDYRARVGAFDPALAAASPALQRRRPGSVRSRVLHHRPLRL</sequence>
<protein>
    <submittedName>
        <fullName evidence="2">Uncharacterized protein</fullName>
    </submittedName>
</protein>
<keyword evidence="4" id="KW-1185">Reference proteome</keyword>
<accession>A2SF21</accession>
<dbReference type="HOGENOM" id="CLU_1407342_0_0_4"/>
<name>A2SF21_METPP</name>
<geneLocation type="plasmid" evidence="3 4">
    <name>RPME01</name>
</geneLocation>
<dbReference type="EMBL" id="CP000556">
    <property type="protein sequence ID" value="ABM96970.1"/>
    <property type="molecule type" value="Genomic_DNA"/>
</dbReference>
<feature type="compositionally biased region" description="Basic residues" evidence="1">
    <location>
        <begin position="174"/>
        <end position="193"/>
    </location>
</feature>
<organism evidence="2 4">
    <name type="scientific">Methylibium petroleiphilum (strain ATCC BAA-1232 / LMG 22953 / PM1)</name>
    <dbReference type="NCBI Taxonomy" id="420662"/>
    <lineage>
        <taxon>Bacteria</taxon>
        <taxon>Pseudomonadati</taxon>
        <taxon>Pseudomonadota</taxon>
        <taxon>Betaproteobacteria</taxon>
        <taxon>Burkholderiales</taxon>
        <taxon>Sphaerotilaceae</taxon>
        <taxon>Methylibium</taxon>
    </lineage>
</organism>
<proteinExistence type="predicted"/>
<feature type="region of interest" description="Disordered" evidence="1">
    <location>
        <begin position="173"/>
        <end position="193"/>
    </location>
</feature>
<evidence type="ECO:0000256" key="1">
    <source>
        <dbReference type="SAM" id="MobiDB-lite"/>
    </source>
</evidence>
<dbReference type="Proteomes" id="UP000000366">
    <property type="component" value="Plasmid RPME01"/>
</dbReference>